<dbReference type="EMBL" id="LKTP01000023">
    <property type="protein sequence ID" value="KRG28661.1"/>
    <property type="molecule type" value="Genomic_DNA"/>
</dbReference>
<proteinExistence type="predicted"/>
<dbReference type="Proteomes" id="UP000051643">
    <property type="component" value="Unassembled WGS sequence"/>
</dbReference>
<dbReference type="OrthoDB" id="1449422at2"/>
<sequence length="76" mass="8741">MEFDITDIDKKLLIRTLLAHSEPIGLGKAEYNTRKSHREIVDGISDQECDYLLSEFNHSSEKPSTFGILDYHMGNR</sequence>
<evidence type="ECO:0000313" key="2">
    <source>
        <dbReference type="Proteomes" id="UP000051643"/>
    </source>
</evidence>
<protein>
    <submittedName>
        <fullName evidence="1">Uncharacterized protein</fullName>
    </submittedName>
</protein>
<dbReference type="STRING" id="270918.APR42_07775"/>
<accession>A0A0Q9Z6S4</accession>
<name>A0A0Q9Z6S4_9FLAO</name>
<comment type="caution">
    <text evidence="1">The sequence shown here is derived from an EMBL/GenBank/DDBJ whole genome shotgun (WGS) entry which is preliminary data.</text>
</comment>
<keyword evidence="2" id="KW-1185">Reference proteome</keyword>
<evidence type="ECO:0000313" key="1">
    <source>
        <dbReference type="EMBL" id="KRG28661.1"/>
    </source>
</evidence>
<dbReference type="RefSeq" id="WP_057482307.1">
    <property type="nucleotide sequence ID" value="NZ_BMWR01000001.1"/>
</dbReference>
<organism evidence="1 2">
    <name type="scientific">Salegentibacter mishustinae</name>
    <dbReference type="NCBI Taxonomy" id="270918"/>
    <lineage>
        <taxon>Bacteria</taxon>
        <taxon>Pseudomonadati</taxon>
        <taxon>Bacteroidota</taxon>
        <taxon>Flavobacteriia</taxon>
        <taxon>Flavobacteriales</taxon>
        <taxon>Flavobacteriaceae</taxon>
        <taxon>Salegentibacter</taxon>
    </lineage>
</organism>
<gene>
    <name evidence="1" type="ORF">APR42_07775</name>
</gene>
<dbReference type="AlphaFoldDB" id="A0A0Q9Z6S4"/>
<reference evidence="1" key="1">
    <citation type="submission" date="2015-10" db="EMBL/GenBank/DDBJ databases">
        <title>Draft genome sequence of Salegentibacter mishustinae KCTC 12263.</title>
        <authorList>
            <person name="Lin W."/>
            <person name="Zheng Q."/>
        </authorList>
    </citation>
    <scope>NUCLEOTIDE SEQUENCE [LARGE SCALE GENOMIC DNA]</scope>
    <source>
        <strain evidence="1">KCTC 12263</strain>
    </source>
</reference>